<organism evidence="3 4">
    <name type="scientific">Priapulus caudatus</name>
    <name type="common">Priapulid worm</name>
    <dbReference type="NCBI Taxonomy" id="37621"/>
    <lineage>
        <taxon>Eukaryota</taxon>
        <taxon>Metazoa</taxon>
        <taxon>Ecdysozoa</taxon>
        <taxon>Scalidophora</taxon>
        <taxon>Priapulida</taxon>
        <taxon>Priapulimorpha</taxon>
        <taxon>Priapulimorphida</taxon>
        <taxon>Priapulidae</taxon>
        <taxon>Priapulus</taxon>
    </lineage>
</organism>
<dbReference type="PANTHER" id="PTHR47595:SF1">
    <property type="entry name" value="MYB_SANT-LIKE DNA-BINDING DOMAIN-CONTAINING PROTEIN"/>
    <property type="match status" value="1"/>
</dbReference>
<evidence type="ECO:0000256" key="1">
    <source>
        <dbReference type="SAM" id="MobiDB-lite"/>
    </source>
</evidence>
<dbReference type="InterPro" id="IPR044822">
    <property type="entry name" value="Myb_DNA-bind_4"/>
</dbReference>
<evidence type="ECO:0000259" key="2">
    <source>
        <dbReference type="PROSITE" id="PS50090"/>
    </source>
</evidence>
<name>A0ABM1F9Q5_PRICU</name>
<dbReference type="PROSITE" id="PS50090">
    <property type="entry name" value="MYB_LIKE"/>
    <property type="match status" value="1"/>
</dbReference>
<protein>
    <submittedName>
        <fullName evidence="4">Uncharacterized protein LOC106821050 isoform X1</fullName>
    </submittedName>
</protein>
<keyword evidence="3" id="KW-1185">Reference proteome</keyword>
<gene>
    <name evidence="4" type="primary">LOC106821050</name>
</gene>
<sequence length="239" mass="27339">MLILQKMDTHGILQELRKMSHNMNGQSSKDTVLRLRMWILQERRKMLATNNDWTVQQTTALLDAITEHFDELKSSANKAKVWKKICTELQKHVPHISVHKCKDKWKNLKKSYRNHVQQTNRTGAQPSKCKFADQMFEMMGDDPSVVPVYVASSDAAAIESTLDDSTQSSVVEADEELNEQGRKRKSASNDNIKKTKKRKASASSNIITYMQEHDDKVLAQLAKMHNKTIAVMNKITDKL</sequence>
<evidence type="ECO:0000313" key="4">
    <source>
        <dbReference type="RefSeq" id="XP_014681176.1"/>
    </source>
</evidence>
<dbReference type="GeneID" id="106821050"/>
<reference evidence="4" key="1">
    <citation type="submission" date="2025-08" db="UniProtKB">
        <authorList>
            <consortium name="RefSeq"/>
        </authorList>
    </citation>
    <scope>IDENTIFICATION</scope>
</reference>
<dbReference type="PANTHER" id="PTHR47595">
    <property type="entry name" value="HEAT SHOCK 70 KDA PROTEIN 14"/>
    <property type="match status" value="1"/>
</dbReference>
<proteinExistence type="predicted"/>
<dbReference type="Proteomes" id="UP000695022">
    <property type="component" value="Unplaced"/>
</dbReference>
<accession>A0ABM1F9Q5</accession>
<dbReference type="Gene3D" id="1.10.10.60">
    <property type="entry name" value="Homeodomain-like"/>
    <property type="match status" value="1"/>
</dbReference>
<evidence type="ECO:0000313" key="3">
    <source>
        <dbReference type="Proteomes" id="UP000695022"/>
    </source>
</evidence>
<dbReference type="RefSeq" id="XP_014681176.1">
    <property type="nucleotide sequence ID" value="XM_014825690.1"/>
</dbReference>
<dbReference type="InterPro" id="IPR001005">
    <property type="entry name" value="SANT/Myb"/>
</dbReference>
<feature type="domain" description="Myb-like" evidence="2">
    <location>
        <begin position="53"/>
        <end position="109"/>
    </location>
</feature>
<feature type="region of interest" description="Disordered" evidence="1">
    <location>
        <begin position="161"/>
        <end position="202"/>
    </location>
</feature>
<dbReference type="Pfam" id="PF13837">
    <property type="entry name" value="Myb_DNA-bind_4"/>
    <property type="match status" value="1"/>
</dbReference>